<feature type="transmembrane region" description="Helical" evidence="8">
    <location>
        <begin position="40"/>
        <end position="60"/>
    </location>
</feature>
<evidence type="ECO:0000256" key="1">
    <source>
        <dbReference type="ARBA" id="ARBA00004651"/>
    </source>
</evidence>
<dbReference type="STRING" id="1748243.Tel_04585"/>
<sequence>MANRTIIFWLLWALVALGVYFTLYSDTGIWDYIENDVSRMTWLILGMFLLGVGGSLWLATKISLEARRLRQVEAVVRERGLQGFESGYQARAVDRFFESLKTTLDTKGRPEVENLMRAELAVFERGSRSVEVAGNLLVTMGLIGTVMGLTLTLAGLTGSLDALGQDRNQLIDGLRRAMGGMSTAFYTTLLGAVFGGVLLRVFAQITQHGVEALYDNLGRICLVYCSADYKDTLERDVRALKAELQGLDDQLQALRGSFGGTTLAFSGFRDEVRSFVKGEAGREGESLQAMLEQHRAYCDMLRQEMRLVYALNRPWWVRFMSLLPGGR</sequence>
<evidence type="ECO:0000256" key="7">
    <source>
        <dbReference type="SAM" id="Coils"/>
    </source>
</evidence>
<feature type="transmembrane region" description="Helical" evidence="8">
    <location>
        <begin position="7"/>
        <end position="25"/>
    </location>
</feature>
<keyword evidence="6" id="KW-0653">Protein transport</keyword>
<gene>
    <name evidence="10" type="ORF">Tel_04585</name>
</gene>
<keyword evidence="2" id="KW-1003">Cell membrane</keyword>
<evidence type="ECO:0000256" key="2">
    <source>
        <dbReference type="ARBA" id="ARBA00022475"/>
    </source>
</evidence>
<dbReference type="KEGG" id="tee:Tel_04585"/>
<evidence type="ECO:0000256" key="4">
    <source>
        <dbReference type="ARBA" id="ARBA00022989"/>
    </source>
</evidence>
<keyword evidence="6" id="KW-0813">Transport</keyword>
<feature type="domain" description="MotA/TolQ/ExbB proton channel" evidence="9">
    <location>
        <begin position="107"/>
        <end position="214"/>
    </location>
</feature>
<keyword evidence="7" id="KW-0175">Coiled coil</keyword>
<keyword evidence="4 8" id="KW-1133">Transmembrane helix</keyword>
<feature type="transmembrane region" description="Helical" evidence="8">
    <location>
        <begin position="177"/>
        <end position="199"/>
    </location>
</feature>
<dbReference type="InterPro" id="IPR002898">
    <property type="entry name" value="MotA_ExbB_proton_chnl"/>
</dbReference>
<comment type="similarity">
    <text evidence="6">Belongs to the exbB/tolQ family.</text>
</comment>
<accession>A0A0S2TBF1</accession>
<evidence type="ECO:0000256" key="8">
    <source>
        <dbReference type="SAM" id="Phobius"/>
    </source>
</evidence>
<reference evidence="10" key="1">
    <citation type="submission" date="2015-10" db="EMBL/GenBank/DDBJ databases">
        <title>Description of Candidatus Tenderia electrophaga gen. nov, sp. nov., an Uncultivated Electroautotroph from a Biocathode Enrichment.</title>
        <authorList>
            <person name="Eddie B.J."/>
            <person name="Malanoski A.P."/>
            <person name="Wang Z."/>
            <person name="Hall R.J."/>
            <person name="Oh S.D."/>
            <person name="Heiner C."/>
            <person name="Lin B."/>
            <person name="Strycharz-Glaven S.M."/>
        </authorList>
    </citation>
    <scope>NUCLEOTIDE SEQUENCE [LARGE SCALE GENOMIC DNA]</scope>
    <source>
        <strain evidence="10">NRL1</strain>
    </source>
</reference>
<proteinExistence type="inferred from homology"/>
<keyword evidence="11" id="KW-1185">Reference proteome</keyword>
<dbReference type="EMBL" id="CP013099">
    <property type="protein sequence ID" value="ALP52481.1"/>
    <property type="molecule type" value="Genomic_DNA"/>
</dbReference>
<organism evidence="10 11">
    <name type="scientific">Candidatus Tenderia electrophaga</name>
    <dbReference type="NCBI Taxonomy" id="1748243"/>
    <lineage>
        <taxon>Bacteria</taxon>
        <taxon>Pseudomonadati</taxon>
        <taxon>Pseudomonadota</taxon>
        <taxon>Gammaproteobacteria</taxon>
        <taxon>Candidatus Tenderiales</taxon>
        <taxon>Candidatus Tenderiaceae</taxon>
        <taxon>Candidatus Tenderia</taxon>
    </lineage>
</organism>
<dbReference type="GO" id="GO:0015031">
    <property type="term" value="P:protein transport"/>
    <property type="evidence" value="ECO:0007669"/>
    <property type="project" value="UniProtKB-KW"/>
</dbReference>
<feature type="transmembrane region" description="Helical" evidence="8">
    <location>
        <begin position="135"/>
        <end position="157"/>
    </location>
</feature>
<evidence type="ECO:0000259" key="9">
    <source>
        <dbReference type="Pfam" id="PF01618"/>
    </source>
</evidence>
<dbReference type="AlphaFoldDB" id="A0A0S2TBF1"/>
<keyword evidence="5 8" id="KW-0472">Membrane</keyword>
<dbReference type="GO" id="GO:0005886">
    <property type="term" value="C:plasma membrane"/>
    <property type="evidence" value="ECO:0007669"/>
    <property type="project" value="UniProtKB-SubCell"/>
</dbReference>
<evidence type="ECO:0000256" key="3">
    <source>
        <dbReference type="ARBA" id="ARBA00022692"/>
    </source>
</evidence>
<dbReference type="Proteomes" id="UP000055136">
    <property type="component" value="Chromosome"/>
</dbReference>
<protein>
    <recommendedName>
        <fullName evidence="9">MotA/TolQ/ExbB proton channel domain-containing protein</fullName>
    </recommendedName>
</protein>
<name>A0A0S2TBF1_9GAMM</name>
<evidence type="ECO:0000313" key="10">
    <source>
        <dbReference type="EMBL" id="ALP52481.1"/>
    </source>
</evidence>
<evidence type="ECO:0000256" key="6">
    <source>
        <dbReference type="RuleBase" id="RU004057"/>
    </source>
</evidence>
<evidence type="ECO:0000313" key="11">
    <source>
        <dbReference type="Proteomes" id="UP000055136"/>
    </source>
</evidence>
<comment type="subcellular location">
    <subcellularLocation>
        <location evidence="1">Cell membrane</location>
        <topology evidence="1">Multi-pass membrane protein</topology>
    </subcellularLocation>
    <subcellularLocation>
        <location evidence="6">Membrane</location>
        <topology evidence="6">Multi-pass membrane protein</topology>
    </subcellularLocation>
</comment>
<evidence type="ECO:0000256" key="5">
    <source>
        <dbReference type="ARBA" id="ARBA00023136"/>
    </source>
</evidence>
<keyword evidence="3 8" id="KW-0812">Transmembrane</keyword>
<feature type="coiled-coil region" evidence="7">
    <location>
        <begin position="230"/>
        <end position="257"/>
    </location>
</feature>
<dbReference type="Pfam" id="PF01618">
    <property type="entry name" value="MotA_ExbB"/>
    <property type="match status" value="1"/>
</dbReference>